<dbReference type="Pfam" id="PF00847">
    <property type="entry name" value="AP2"/>
    <property type="match status" value="1"/>
</dbReference>
<keyword evidence="6" id="KW-0863">Zinc-finger</keyword>
<keyword evidence="5" id="KW-0539">Nucleus</keyword>
<feature type="compositionally biased region" description="Low complexity" evidence="7">
    <location>
        <begin position="20"/>
        <end position="32"/>
    </location>
</feature>
<keyword evidence="3" id="KW-0238">DNA-binding</keyword>
<feature type="compositionally biased region" description="Low complexity" evidence="7">
    <location>
        <begin position="42"/>
        <end position="77"/>
    </location>
</feature>
<dbReference type="GO" id="GO:0003677">
    <property type="term" value="F:DNA binding"/>
    <property type="evidence" value="ECO:0007669"/>
    <property type="project" value="UniProtKB-KW"/>
</dbReference>
<dbReference type="PROSITE" id="PS51032">
    <property type="entry name" value="AP2_ERF"/>
    <property type="match status" value="1"/>
</dbReference>
<feature type="compositionally biased region" description="Basic and acidic residues" evidence="7">
    <location>
        <begin position="113"/>
        <end position="124"/>
    </location>
</feature>
<comment type="caution">
    <text evidence="10">The sequence shown here is derived from an EMBL/GenBank/DDBJ whole genome shotgun (WGS) entry which is preliminary data.</text>
</comment>
<dbReference type="AlphaFoldDB" id="I0YJ76"/>
<feature type="domain" description="AP2/ERF" evidence="9">
    <location>
        <begin position="306"/>
        <end position="362"/>
    </location>
</feature>
<dbReference type="GO" id="GO:0008270">
    <property type="term" value="F:zinc ion binding"/>
    <property type="evidence" value="ECO:0007669"/>
    <property type="project" value="UniProtKB-KW"/>
</dbReference>
<name>I0YJ76_COCSC</name>
<keyword evidence="4" id="KW-0804">Transcription</keyword>
<dbReference type="InterPro" id="IPR001471">
    <property type="entry name" value="AP2/ERF_dom"/>
</dbReference>
<protein>
    <recommendedName>
        <fullName evidence="12">AP2/ERF domain-containing protein</fullName>
    </recommendedName>
</protein>
<dbReference type="InterPro" id="IPR001878">
    <property type="entry name" value="Znf_CCHC"/>
</dbReference>
<dbReference type="EMBL" id="AGSI01000023">
    <property type="protein sequence ID" value="EIE18445.1"/>
    <property type="molecule type" value="Genomic_DNA"/>
</dbReference>
<evidence type="ECO:0000313" key="10">
    <source>
        <dbReference type="EMBL" id="EIE18445.1"/>
    </source>
</evidence>
<keyword evidence="2" id="KW-0805">Transcription regulation</keyword>
<evidence type="ECO:0000259" key="8">
    <source>
        <dbReference type="PROSITE" id="PS50158"/>
    </source>
</evidence>
<dbReference type="Gene3D" id="3.30.730.10">
    <property type="entry name" value="AP2/ERF domain"/>
    <property type="match status" value="1"/>
</dbReference>
<keyword evidence="11" id="KW-1185">Reference proteome</keyword>
<evidence type="ECO:0000256" key="2">
    <source>
        <dbReference type="ARBA" id="ARBA00023015"/>
    </source>
</evidence>
<dbReference type="KEGG" id="csl:COCSUDRAFT_45253"/>
<evidence type="ECO:0000256" key="6">
    <source>
        <dbReference type="PROSITE-ProRule" id="PRU00047"/>
    </source>
</evidence>
<dbReference type="PROSITE" id="PS50158">
    <property type="entry name" value="ZF_CCHC"/>
    <property type="match status" value="1"/>
</dbReference>
<dbReference type="InterPro" id="IPR053021">
    <property type="entry name" value="Chloroplast_ADK"/>
</dbReference>
<dbReference type="GO" id="GO:0003700">
    <property type="term" value="F:DNA-binding transcription factor activity"/>
    <property type="evidence" value="ECO:0007669"/>
    <property type="project" value="InterPro"/>
</dbReference>
<organism evidence="10 11">
    <name type="scientific">Coccomyxa subellipsoidea (strain C-169)</name>
    <name type="common">Green microalga</name>
    <dbReference type="NCBI Taxonomy" id="574566"/>
    <lineage>
        <taxon>Eukaryota</taxon>
        <taxon>Viridiplantae</taxon>
        <taxon>Chlorophyta</taxon>
        <taxon>core chlorophytes</taxon>
        <taxon>Trebouxiophyceae</taxon>
        <taxon>Trebouxiophyceae incertae sedis</taxon>
        <taxon>Coccomyxaceae</taxon>
        <taxon>Coccomyxa</taxon>
        <taxon>Coccomyxa subellipsoidea</taxon>
    </lineage>
</organism>
<dbReference type="PANTHER" id="PTHR35509:SF4">
    <property type="entry name" value="DUF1995 DOMAIN-CONTAINING PROTEIN"/>
    <property type="match status" value="1"/>
</dbReference>
<comment type="subcellular location">
    <subcellularLocation>
        <location evidence="1">Nucleus</location>
    </subcellularLocation>
</comment>
<dbReference type="SUPFAM" id="SSF57756">
    <property type="entry name" value="Retrovirus zinc finger-like domains"/>
    <property type="match status" value="1"/>
</dbReference>
<feature type="compositionally biased region" description="Basic and acidic residues" evidence="7">
    <location>
        <begin position="209"/>
        <end position="219"/>
    </location>
</feature>
<dbReference type="SUPFAM" id="SSF54171">
    <property type="entry name" value="DNA-binding domain"/>
    <property type="match status" value="1"/>
</dbReference>
<evidence type="ECO:0000313" key="11">
    <source>
        <dbReference type="Proteomes" id="UP000007264"/>
    </source>
</evidence>
<dbReference type="Pfam" id="PF09353">
    <property type="entry name" value="DUF1995"/>
    <property type="match status" value="1"/>
</dbReference>
<evidence type="ECO:0000256" key="4">
    <source>
        <dbReference type="ARBA" id="ARBA00023163"/>
    </source>
</evidence>
<dbReference type="RefSeq" id="XP_005642989.1">
    <property type="nucleotide sequence ID" value="XM_005642932.1"/>
</dbReference>
<feature type="domain" description="CCHC-type" evidence="8">
    <location>
        <begin position="266"/>
        <end position="280"/>
    </location>
</feature>
<keyword evidence="6" id="KW-0862">Zinc</keyword>
<dbReference type="eggNOG" id="ENOG502S1TJ">
    <property type="taxonomic scope" value="Eukaryota"/>
</dbReference>
<dbReference type="PANTHER" id="PTHR35509">
    <property type="entry name" value="DOMAIN PROTEIN, PUTATIVE (DUF1995)-RELATED"/>
    <property type="match status" value="1"/>
</dbReference>
<evidence type="ECO:0000256" key="3">
    <source>
        <dbReference type="ARBA" id="ARBA00023125"/>
    </source>
</evidence>
<dbReference type="GeneID" id="17036395"/>
<dbReference type="GO" id="GO:0005634">
    <property type="term" value="C:nucleus"/>
    <property type="evidence" value="ECO:0007669"/>
    <property type="project" value="UniProtKB-SubCell"/>
</dbReference>
<gene>
    <name evidence="10" type="ORF">COCSUDRAFT_45253</name>
</gene>
<accession>I0YJ76</accession>
<feature type="region of interest" description="Disordered" evidence="7">
    <location>
        <begin position="361"/>
        <end position="381"/>
    </location>
</feature>
<dbReference type="SMART" id="SM00380">
    <property type="entry name" value="AP2"/>
    <property type="match status" value="1"/>
</dbReference>
<feature type="region of interest" description="Disordered" evidence="7">
    <location>
        <begin position="277"/>
        <end position="302"/>
    </location>
</feature>
<sequence>MGRSSAQQPGPNGSSKVPLESGESDAGSAEAAAAERRRSKAEAGSSQAQSSQPGSSQAQSSQPGSSQLGSSQPAGPGRTVRLIKGPGGRLIRAPVAAGSDDEDGDPLPTSRAARTENPEEEGTRRTVRLVRGPKGEMMDARKVAGWVTLPDGQRTVCPRCEGQAFIRAKGVAGGVLTWLFMTGEAEIDGMDPRGGARPRRTGGVGRRGPLSDEHKEKIRASMAGRKRQPLREEHKQRISASMRAVHSEGGTRQHISASARGKAKTCALCGEAGHNKRTCPLNPSAEAPAAKRPKATMYPRPEGGPVFRGVTWAASNGCWRAQAWDGNKVQCVGFFDDPEEAARAYDQAALQFRGDKAVTNFPRDDYEETSSEQPAAPDDEAEEVPDLVEIGAESASSQPVAAQPLPAAVEERRADLQQEKELENVAAKAPPVVFPLPMTREEAVQGAVEGILRAWAAGKRRQRVELLLPEDGASPFDGGGWPGGVKQQFAAVRSMVEATLMQLKQRPEFRGRLEARWLDESDCVGAWQSDSLAAVVLPTADSLDALREIDADRGGRRLILVFNPQWQTDGQIVSDFGFGRSKQEAEDFVGSFEDAAVTKRLRIMGDDVHFIWANGQGALLAGVERVRPGYERLLQLLRSVPGSKASRSWVDRVNPFTRLGMGNGASVEELLAARDAAERRMRAAQNGVRSPIPAADPLMPPLGSGLGEDARSGAVAPEQAALTKAANNESSSDSARLERAGAADRFGGVDIITGRPVRDLKLDPVLQLARWQRSIFGSKDDSVDEEGE</sequence>
<dbReference type="Proteomes" id="UP000007264">
    <property type="component" value="Unassembled WGS sequence"/>
</dbReference>
<evidence type="ECO:0008006" key="12">
    <source>
        <dbReference type="Google" id="ProtNLM"/>
    </source>
</evidence>
<keyword evidence="6" id="KW-0479">Metal-binding</keyword>
<feature type="compositionally biased region" description="Polar residues" evidence="7">
    <location>
        <begin position="1"/>
        <end position="15"/>
    </location>
</feature>
<dbReference type="InterPro" id="IPR036875">
    <property type="entry name" value="Znf_CCHC_sf"/>
</dbReference>
<evidence type="ECO:0000256" key="5">
    <source>
        <dbReference type="ARBA" id="ARBA00023242"/>
    </source>
</evidence>
<reference evidence="10 11" key="1">
    <citation type="journal article" date="2012" name="Genome Biol.">
        <title>The genome of the polar eukaryotic microalga coccomyxa subellipsoidea reveals traits of cold adaptation.</title>
        <authorList>
            <person name="Blanc G."/>
            <person name="Agarkova I."/>
            <person name="Grimwood J."/>
            <person name="Kuo A."/>
            <person name="Brueggeman A."/>
            <person name="Dunigan D."/>
            <person name="Gurnon J."/>
            <person name="Ladunga I."/>
            <person name="Lindquist E."/>
            <person name="Lucas S."/>
            <person name="Pangilinan J."/>
            <person name="Proschold T."/>
            <person name="Salamov A."/>
            <person name="Schmutz J."/>
            <person name="Weeks D."/>
            <person name="Yamada T."/>
            <person name="Claverie J.M."/>
            <person name="Grigoriev I."/>
            <person name="Van Etten J."/>
            <person name="Lomsadze A."/>
            <person name="Borodovsky M."/>
        </authorList>
    </citation>
    <scope>NUCLEOTIDE SEQUENCE [LARGE SCALE GENOMIC DNA]</scope>
    <source>
        <strain evidence="10 11">C-169</strain>
    </source>
</reference>
<dbReference type="OrthoDB" id="8026949at2759"/>
<dbReference type="CDD" id="cd00018">
    <property type="entry name" value="AP2"/>
    <property type="match status" value="1"/>
</dbReference>
<feature type="region of interest" description="Disordered" evidence="7">
    <location>
        <begin position="685"/>
        <end position="717"/>
    </location>
</feature>
<dbReference type="InterPro" id="IPR016177">
    <property type="entry name" value="DNA-bd_dom_sf"/>
</dbReference>
<feature type="region of interest" description="Disordered" evidence="7">
    <location>
        <begin position="189"/>
        <end position="257"/>
    </location>
</feature>
<feature type="region of interest" description="Disordered" evidence="7">
    <location>
        <begin position="1"/>
        <end position="124"/>
    </location>
</feature>
<dbReference type="InterPro" id="IPR018962">
    <property type="entry name" value="DUF1995"/>
</dbReference>
<dbReference type="InterPro" id="IPR036955">
    <property type="entry name" value="AP2/ERF_dom_sf"/>
</dbReference>
<evidence type="ECO:0000256" key="1">
    <source>
        <dbReference type="ARBA" id="ARBA00004123"/>
    </source>
</evidence>
<proteinExistence type="predicted"/>
<evidence type="ECO:0000256" key="7">
    <source>
        <dbReference type="SAM" id="MobiDB-lite"/>
    </source>
</evidence>
<evidence type="ECO:0000259" key="9">
    <source>
        <dbReference type="PROSITE" id="PS51032"/>
    </source>
</evidence>